<organism evidence="2 3">
    <name type="scientific">Mucilaginibacter arboris</name>
    <dbReference type="NCBI Taxonomy" id="2682090"/>
    <lineage>
        <taxon>Bacteria</taxon>
        <taxon>Pseudomonadati</taxon>
        <taxon>Bacteroidota</taxon>
        <taxon>Sphingobacteriia</taxon>
        <taxon>Sphingobacteriales</taxon>
        <taxon>Sphingobacteriaceae</taxon>
        <taxon>Mucilaginibacter</taxon>
    </lineage>
</organism>
<accession>A0A7K1SZK5</accession>
<dbReference type="NCBIfam" id="TIGR03915">
    <property type="entry name" value="SAM_7_link_chp"/>
    <property type="match status" value="1"/>
</dbReference>
<dbReference type="EMBL" id="WPIK01000011">
    <property type="protein sequence ID" value="MVN22480.1"/>
    <property type="molecule type" value="Genomic_DNA"/>
</dbReference>
<protein>
    <submittedName>
        <fullName evidence="2">DUF4130 domain-containing protein</fullName>
    </submittedName>
</protein>
<dbReference type="Pfam" id="PF13566">
    <property type="entry name" value="DUF4130"/>
    <property type="match status" value="1"/>
</dbReference>
<dbReference type="InterPro" id="IPR023875">
    <property type="entry name" value="DNA_repair_put"/>
</dbReference>
<dbReference type="AlphaFoldDB" id="A0A7K1SZK5"/>
<keyword evidence="3" id="KW-1185">Reference proteome</keyword>
<name>A0A7K1SZK5_9SPHI</name>
<dbReference type="RefSeq" id="WP_157567769.1">
    <property type="nucleotide sequence ID" value="NZ_WPIK01000011.1"/>
</dbReference>
<proteinExistence type="predicted"/>
<evidence type="ECO:0000259" key="1">
    <source>
        <dbReference type="Pfam" id="PF13566"/>
    </source>
</evidence>
<reference evidence="2 3" key="1">
    <citation type="submission" date="2019-12" db="EMBL/GenBank/DDBJ databases">
        <title>Mucilaginibacter sp. HMF7410 genome sequencing and assembly.</title>
        <authorList>
            <person name="Kang H."/>
            <person name="Cha I."/>
            <person name="Kim H."/>
            <person name="Joh K."/>
        </authorList>
    </citation>
    <scope>NUCLEOTIDE SEQUENCE [LARGE SCALE GENOMIC DNA]</scope>
    <source>
        <strain evidence="2 3">HMF7410</strain>
    </source>
</reference>
<evidence type="ECO:0000313" key="2">
    <source>
        <dbReference type="EMBL" id="MVN22480.1"/>
    </source>
</evidence>
<sequence length="253" mass="30025">MITLVYDGTFEGLLTVVFEVYEHKMALVKVCRESMVQPNFFDAKRSIVSDTVKANRVLKGLHQRLSAGGVQRLYATHLSEIEGEDDNLLGFIRYVFSTNTQVEEDFGNKYVMRLSDTLKKVRREKHRMEAFVRFQKMADGIFYASIQPDFNVLPLILPHFKRRYADQRWIIYDIKRAYGIYYDLNEAEFIQMDFASGKPYNKTIFSSYSEDETLYQALWKDYFKHVNIPARKNTKLHLQHVPKRYWKHLTEKF</sequence>
<gene>
    <name evidence="2" type="ORF">GO621_13150</name>
</gene>
<comment type="caution">
    <text evidence="2">The sequence shown here is derived from an EMBL/GenBank/DDBJ whole genome shotgun (WGS) entry which is preliminary data.</text>
</comment>
<feature type="domain" description="DUF4130" evidence="1">
    <location>
        <begin position="85"/>
        <end position="251"/>
    </location>
</feature>
<evidence type="ECO:0000313" key="3">
    <source>
        <dbReference type="Proteomes" id="UP000462014"/>
    </source>
</evidence>
<dbReference type="Proteomes" id="UP000462014">
    <property type="component" value="Unassembled WGS sequence"/>
</dbReference>
<dbReference type="InterPro" id="IPR025404">
    <property type="entry name" value="DUF4130"/>
</dbReference>